<proteinExistence type="predicted"/>
<organism evidence="1 2">
    <name type="scientific">Populus alba</name>
    <name type="common">White poplar</name>
    <dbReference type="NCBI Taxonomy" id="43335"/>
    <lineage>
        <taxon>Eukaryota</taxon>
        <taxon>Viridiplantae</taxon>
        <taxon>Streptophyta</taxon>
        <taxon>Embryophyta</taxon>
        <taxon>Tracheophyta</taxon>
        <taxon>Spermatophyta</taxon>
        <taxon>Magnoliopsida</taxon>
        <taxon>eudicotyledons</taxon>
        <taxon>Gunneridae</taxon>
        <taxon>Pentapetalae</taxon>
        <taxon>rosids</taxon>
        <taxon>fabids</taxon>
        <taxon>Malpighiales</taxon>
        <taxon>Salicaceae</taxon>
        <taxon>Saliceae</taxon>
        <taxon>Populus</taxon>
    </lineage>
</organism>
<accession>A0ACC4AII4</accession>
<evidence type="ECO:0000313" key="2">
    <source>
        <dbReference type="Proteomes" id="UP000309997"/>
    </source>
</evidence>
<reference evidence="1 2" key="1">
    <citation type="journal article" date="2024" name="Plant Biotechnol. J.">
        <title>Genome and CRISPR/Cas9 system of a widespread forest tree (Populus alba) in the world.</title>
        <authorList>
            <person name="Liu Y.J."/>
            <person name="Jiang P.F."/>
            <person name="Han X.M."/>
            <person name="Li X.Y."/>
            <person name="Wang H.M."/>
            <person name="Wang Y.J."/>
            <person name="Wang X.X."/>
            <person name="Zeng Q.Y."/>
        </authorList>
    </citation>
    <scope>NUCLEOTIDE SEQUENCE [LARGE SCALE GENOMIC DNA]</scope>
    <source>
        <strain evidence="2">cv. PAL-ZL1</strain>
    </source>
</reference>
<evidence type="ECO:0000313" key="1">
    <source>
        <dbReference type="EMBL" id="KAL3565992.1"/>
    </source>
</evidence>
<name>A0ACC4AII4_POPAL</name>
<dbReference type="Proteomes" id="UP000309997">
    <property type="component" value="Unassembled WGS sequence"/>
</dbReference>
<keyword evidence="2" id="KW-1185">Reference proteome</keyword>
<protein>
    <submittedName>
        <fullName evidence="1">Uncharacterized protein</fullName>
    </submittedName>
</protein>
<gene>
    <name evidence="1" type="ORF">D5086_031407</name>
</gene>
<sequence length="150" mass="16946">MLKRKTKQRAVLASVDIIRIRNRSLSTPRTFKSNLRFARVRGREVAPDKRNAVDGVMWFRSSGDVGGEASVGLSLEIVGGMKWEQERAGWLGGGGSDVTVKRVEEFGGVGGWKKFGCYVLVERFVLRRMDGSLVLTYDFKHTHQVRSKWE</sequence>
<dbReference type="EMBL" id="RCHU02000018">
    <property type="protein sequence ID" value="KAL3565992.1"/>
    <property type="molecule type" value="Genomic_DNA"/>
</dbReference>
<comment type="caution">
    <text evidence="1">The sequence shown here is derived from an EMBL/GenBank/DDBJ whole genome shotgun (WGS) entry which is preliminary data.</text>
</comment>